<feature type="signal peptide" evidence="1">
    <location>
        <begin position="1"/>
        <end position="23"/>
    </location>
</feature>
<comment type="caution">
    <text evidence="2">The sequence shown here is derived from an EMBL/GenBank/DDBJ whole genome shotgun (WGS) entry which is preliminary data.</text>
</comment>
<dbReference type="EMBL" id="JAGSXJ010000016">
    <property type="protein sequence ID" value="KAH6684848.1"/>
    <property type="molecule type" value="Genomic_DNA"/>
</dbReference>
<keyword evidence="1" id="KW-0732">Signal</keyword>
<evidence type="ECO:0000313" key="2">
    <source>
        <dbReference type="EMBL" id="KAH6684848.1"/>
    </source>
</evidence>
<reference evidence="2" key="1">
    <citation type="journal article" date="2021" name="Nat. Commun.">
        <title>Genetic determinants of endophytism in the Arabidopsis root mycobiome.</title>
        <authorList>
            <person name="Mesny F."/>
            <person name="Miyauchi S."/>
            <person name="Thiergart T."/>
            <person name="Pickel B."/>
            <person name="Atanasova L."/>
            <person name="Karlsson M."/>
            <person name="Huettel B."/>
            <person name="Barry K.W."/>
            <person name="Haridas S."/>
            <person name="Chen C."/>
            <person name="Bauer D."/>
            <person name="Andreopoulos W."/>
            <person name="Pangilinan J."/>
            <person name="LaButti K."/>
            <person name="Riley R."/>
            <person name="Lipzen A."/>
            <person name="Clum A."/>
            <person name="Drula E."/>
            <person name="Henrissat B."/>
            <person name="Kohler A."/>
            <person name="Grigoriev I.V."/>
            <person name="Martin F.M."/>
            <person name="Hacquard S."/>
        </authorList>
    </citation>
    <scope>NUCLEOTIDE SEQUENCE</scope>
    <source>
        <strain evidence="2">MPI-SDFR-AT-0117</strain>
    </source>
</reference>
<proteinExistence type="predicted"/>
<evidence type="ECO:0008006" key="4">
    <source>
        <dbReference type="Google" id="ProtNLM"/>
    </source>
</evidence>
<dbReference type="AlphaFoldDB" id="A0A9P8V9E3"/>
<keyword evidence="3" id="KW-1185">Reference proteome</keyword>
<sequence>MLRSGNSARCLVQLSCLLGSCSGRALGRLASDSTQPRQWRCLAAVCVFETRLDPSAIVGAEWRWEGLSWRTA</sequence>
<organism evidence="2 3">
    <name type="scientific">Plectosphaerella plurivora</name>
    <dbReference type="NCBI Taxonomy" id="936078"/>
    <lineage>
        <taxon>Eukaryota</taxon>
        <taxon>Fungi</taxon>
        <taxon>Dikarya</taxon>
        <taxon>Ascomycota</taxon>
        <taxon>Pezizomycotina</taxon>
        <taxon>Sordariomycetes</taxon>
        <taxon>Hypocreomycetidae</taxon>
        <taxon>Glomerellales</taxon>
        <taxon>Plectosphaerellaceae</taxon>
        <taxon>Plectosphaerella</taxon>
    </lineage>
</organism>
<protein>
    <recommendedName>
        <fullName evidence="4">Secreted protein</fullName>
    </recommendedName>
</protein>
<evidence type="ECO:0000313" key="3">
    <source>
        <dbReference type="Proteomes" id="UP000770015"/>
    </source>
</evidence>
<dbReference type="PROSITE" id="PS51257">
    <property type="entry name" value="PROKAR_LIPOPROTEIN"/>
    <property type="match status" value="1"/>
</dbReference>
<name>A0A9P8V9E3_9PEZI</name>
<gene>
    <name evidence="2" type="ORF">F5X68DRAFT_210278</name>
</gene>
<dbReference type="Proteomes" id="UP000770015">
    <property type="component" value="Unassembled WGS sequence"/>
</dbReference>
<accession>A0A9P8V9E3</accession>
<feature type="chain" id="PRO_5040128449" description="Secreted protein" evidence="1">
    <location>
        <begin position="24"/>
        <end position="72"/>
    </location>
</feature>
<evidence type="ECO:0000256" key="1">
    <source>
        <dbReference type="SAM" id="SignalP"/>
    </source>
</evidence>